<evidence type="ECO:0000313" key="4">
    <source>
        <dbReference type="EMBL" id="RHZ39533.1"/>
    </source>
</evidence>
<dbReference type="VEuPathDB" id="FungiDB:H257_00376"/>
<proteinExistence type="predicted"/>
<dbReference type="AlphaFoldDB" id="A0A3R6YNM1"/>
<evidence type="ECO:0000259" key="3">
    <source>
        <dbReference type="Pfam" id="PF13359"/>
    </source>
</evidence>
<accession>A0A3R6YNM1</accession>
<comment type="cofactor">
    <cofactor evidence="1">
        <name>a divalent metal cation</name>
        <dbReference type="ChEBI" id="CHEBI:60240"/>
    </cofactor>
</comment>
<name>A0A3R6YNM1_APHAT</name>
<dbReference type="PANTHER" id="PTHR34615:SF1">
    <property type="entry name" value="PX DOMAIN-CONTAINING PROTEIN"/>
    <property type="match status" value="1"/>
</dbReference>
<dbReference type="InterPro" id="IPR027806">
    <property type="entry name" value="HARBI1_dom"/>
</dbReference>
<dbReference type="PANTHER" id="PTHR34615">
    <property type="entry name" value="PX DOMAIN-CONTAINING PROTEIN"/>
    <property type="match status" value="1"/>
</dbReference>
<gene>
    <name evidence="4" type="ORF">DYB26_014499</name>
</gene>
<feature type="domain" description="DDE Tnp4" evidence="3">
    <location>
        <begin position="169"/>
        <end position="305"/>
    </location>
</feature>
<protein>
    <recommendedName>
        <fullName evidence="3">DDE Tnp4 domain-containing protein</fullName>
    </recommendedName>
</protein>
<keyword evidence="2" id="KW-0479">Metal-binding</keyword>
<dbReference type="Pfam" id="PF13359">
    <property type="entry name" value="DDE_Tnp_4"/>
    <property type="match status" value="1"/>
</dbReference>
<dbReference type="GO" id="GO:0046872">
    <property type="term" value="F:metal ion binding"/>
    <property type="evidence" value="ECO:0007669"/>
    <property type="project" value="UniProtKB-KW"/>
</dbReference>
<evidence type="ECO:0000256" key="2">
    <source>
        <dbReference type="ARBA" id="ARBA00022723"/>
    </source>
</evidence>
<sequence>MSITQRNLMQLVPFAKTPRQRATLLALMAAYVVERPLIPDIRFSLDTSTDATAILDYRFDIAGIKQLGFVLGLPAVIITQNRVRVHRDEAMCVLLGRLAFPVRFHTMTKTFGRSRSALCDIFMHVINELYAQWGSLLYFNQKLVAKNIDRYCSAVASKGAPLSNVFGFIDGTKIQTCRITATGDGANLQKQIYSGHKRIHCLNYQGVTAPDGICVHFFGPVEGRRHDATMLRESRLIKYLGGRRNVFWGKAMYGDPAYGIVPYLISGFKGINLSNEKMQFNKWMSRVRQSVEWNFKLVKTLWAYISFKMLSKIRLSPVAKV</sequence>
<dbReference type="EMBL" id="QUTF01007520">
    <property type="protein sequence ID" value="RHZ39533.1"/>
    <property type="molecule type" value="Genomic_DNA"/>
</dbReference>
<organism evidence="4 5">
    <name type="scientific">Aphanomyces astaci</name>
    <name type="common">Crayfish plague agent</name>
    <dbReference type="NCBI Taxonomy" id="112090"/>
    <lineage>
        <taxon>Eukaryota</taxon>
        <taxon>Sar</taxon>
        <taxon>Stramenopiles</taxon>
        <taxon>Oomycota</taxon>
        <taxon>Saprolegniomycetes</taxon>
        <taxon>Saprolegniales</taxon>
        <taxon>Verrucalvaceae</taxon>
        <taxon>Aphanomyces</taxon>
    </lineage>
</organism>
<reference evidence="4 5" key="1">
    <citation type="submission" date="2018-08" db="EMBL/GenBank/DDBJ databases">
        <title>Aphanomyces genome sequencing and annotation.</title>
        <authorList>
            <person name="Minardi D."/>
            <person name="Oidtmann B."/>
            <person name="Van Der Giezen M."/>
            <person name="Studholme D.J."/>
        </authorList>
    </citation>
    <scope>NUCLEOTIDE SEQUENCE [LARGE SCALE GENOMIC DNA]</scope>
    <source>
        <strain evidence="4 5">FDL457</strain>
    </source>
</reference>
<comment type="caution">
    <text evidence="4">The sequence shown here is derived from an EMBL/GenBank/DDBJ whole genome shotgun (WGS) entry which is preliminary data.</text>
</comment>
<feature type="non-terminal residue" evidence="4">
    <location>
        <position position="321"/>
    </location>
</feature>
<evidence type="ECO:0000313" key="5">
    <source>
        <dbReference type="Proteomes" id="UP000286510"/>
    </source>
</evidence>
<evidence type="ECO:0000256" key="1">
    <source>
        <dbReference type="ARBA" id="ARBA00001968"/>
    </source>
</evidence>
<dbReference type="Proteomes" id="UP000286510">
    <property type="component" value="Unassembled WGS sequence"/>
</dbReference>